<feature type="binding site" evidence="2">
    <location>
        <position position="382"/>
    </location>
    <ligand>
        <name>FAD</name>
        <dbReference type="ChEBI" id="CHEBI:57692"/>
    </ligand>
</feature>
<dbReference type="Pfam" id="PF04820">
    <property type="entry name" value="Trp_halogenase"/>
    <property type="match status" value="1"/>
</dbReference>
<dbReference type="InterPro" id="IPR050816">
    <property type="entry name" value="Flavin-dep_Halogenase_NPB"/>
</dbReference>
<evidence type="ECO:0000256" key="3">
    <source>
        <dbReference type="SAM" id="MobiDB-lite"/>
    </source>
</evidence>
<comment type="caution">
    <text evidence="4">The sequence shown here is derived from an EMBL/GenBank/DDBJ whole genome shotgun (WGS) entry which is preliminary data.</text>
</comment>
<organism evidence="4 5">
    <name type="scientific">Sphingomonas aerophila</name>
    <dbReference type="NCBI Taxonomy" id="1344948"/>
    <lineage>
        <taxon>Bacteria</taxon>
        <taxon>Pseudomonadati</taxon>
        <taxon>Pseudomonadota</taxon>
        <taxon>Alphaproteobacteria</taxon>
        <taxon>Sphingomonadales</taxon>
        <taxon>Sphingomonadaceae</taxon>
        <taxon>Sphingomonas</taxon>
    </lineage>
</organism>
<evidence type="ECO:0000256" key="1">
    <source>
        <dbReference type="PIRSR" id="PIRSR011396-1"/>
    </source>
</evidence>
<dbReference type="InterPro" id="IPR036188">
    <property type="entry name" value="FAD/NAD-bd_sf"/>
</dbReference>
<evidence type="ECO:0000256" key="2">
    <source>
        <dbReference type="PIRSR" id="PIRSR011396-2"/>
    </source>
</evidence>
<dbReference type="Proteomes" id="UP000546200">
    <property type="component" value="Unassembled WGS sequence"/>
</dbReference>
<feature type="active site" evidence="1">
    <location>
        <position position="117"/>
    </location>
</feature>
<dbReference type="InterPro" id="IPR006905">
    <property type="entry name" value="Flavin_halogenase"/>
</dbReference>
<feature type="binding site" evidence="2">
    <location>
        <begin position="48"/>
        <end position="51"/>
    </location>
    <ligand>
        <name>FAD</name>
        <dbReference type="ChEBI" id="CHEBI:57692"/>
    </ligand>
</feature>
<dbReference type="GO" id="GO:0000166">
    <property type="term" value="F:nucleotide binding"/>
    <property type="evidence" value="ECO:0007669"/>
    <property type="project" value="UniProtKB-KW"/>
</dbReference>
<feature type="binding site" evidence="2">
    <location>
        <position position="369"/>
    </location>
    <ligand>
        <name>FAD</name>
        <dbReference type="ChEBI" id="CHEBI:57692"/>
    </ligand>
</feature>
<accession>A0A7W9BBY8</accession>
<protein>
    <recommendedName>
        <fullName evidence="6">Tryptophan halogenase</fullName>
    </recommendedName>
</protein>
<reference evidence="4 5" key="1">
    <citation type="submission" date="2020-08" db="EMBL/GenBank/DDBJ databases">
        <title>Genomic Encyclopedia of Type Strains, Phase IV (KMG-IV): sequencing the most valuable type-strain genomes for metagenomic binning, comparative biology and taxonomic classification.</title>
        <authorList>
            <person name="Goeker M."/>
        </authorList>
    </citation>
    <scope>NUCLEOTIDE SEQUENCE [LARGE SCALE GENOMIC DNA]</scope>
    <source>
        <strain evidence="4 5">DSM 100044</strain>
    </source>
</reference>
<dbReference type="SUPFAM" id="SSF51905">
    <property type="entry name" value="FAD/NAD(P)-binding domain"/>
    <property type="match status" value="1"/>
</dbReference>
<sequence>MAFSSVGRHKRHRGMPLDTWLNGRTGTVKQPMTRADNRPVSRIVIVGGGTAGWLAACRIAAAADPAAEHPVEVTLIESPDVATIGVGEGTWPTMRATLEKIGIAEAEFLLACDASFKQGSRFIGWATGAEGDAYLHPFTPPTDADPRALVSAWQSQAGGRSFAEAVTPQAGVTQRRLAPRQRSMPGYAGALNYGYHLDATKLAGLLARHATGRLGVRHLRDHMTEVERAEDGDVLAVHTRSHGPIDGDFFLDCTGHAALLVADVPWIDRSGTLFNDRALAVQVPVAPDSPIAAQTDATAHRAGWIWDIGLPTRRGVGCVYASSHMSDDEAAATLAGYLGTAEVPTARRLMFRSGHRERFWVGNCLAVGLSAGFLEPLEASAIVTVELSIDALLGDWPTRAALAIQAKRFNELFRYRWDRIVEFLKLHYALSRRQEPYWRDHRAAETMPDRLADLIALWTHRPPSSDDLPMVDEVFPAASYQYVLYGMTDAVQTAGQFRPEPAPNLAAVEQRARALFASLPTNRAYLDALRAAHGPAALEQQS</sequence>
<dbReference type="InterPro" id="IPR033856">
    <property type="entry name" value="Trp_halogen"/>
</dbReference>
<name>A0A7W9BBY8_9SPHN</name>
<dbReference type="AlphaFoldDB" id="A0A7W9BBY8"/>
<dbReference type="Gene3D" id="3.50.50.60">
    <property type="entry name" value="FAD/NAD(P)-binding domain"/>
    <property type="match status" value="1"/>
</dbReference>
<keyword evidence="2" id="KW-0547">Nucleotide-binding</keyword>
<feature type="binding site" evidence="2">
    <location>
        <position position="378"/>
    </location>
    <ligand>
        <name>L-tryptophan</name>
        <dbReference type="ChEBI" id="CHEBI:57912"/>
    </ligand>
</feature>
<dbReference type="GO" id="GO:0004497">
    <property type="term" value="F:monooxygenase activity"/>
    <property type="evidence" value="ECO:0007669"/>
    <property type="project" value="InterPro"/>
</dbReference>
<evidence type="ECO:0000313" key="4">
    <source>
        <dbReference type="EMBL" id="MBB5714402.1"/>
    </source>
</evidence>
<proteinExistence type="predicted"/>
<gene>
    <name evidence="4" type="ORF">FHS94_001233</name>
</gene>
<dbReference type="PANTHER" id="PTHR43747:SF4">
    <property type="entry name" value="FLAVIN-DEPENDENT TRYPTOPHAN HALOGENASE"/>
    <property type="match status" value="1"/>
</dbReference>
<dbReference type="PANTHER" id="PTHR43747">
    <property type="entry name" value="FAD-BINDING PROTEIN"/>
    <property type="match status" value="1"/>
</dbReference>
<dbReference type="EMBL" id="JACIJK010000003">
    <property type="protein sequence ID" value="MBB5714402.1"/>
    <property type="molecule type" value="Genomic_DNA"/>
</dbReference>
<evidence type="ECO:0000313" key="5">
    <source>
        <dbReference type="Proteomes" id="UP000546200"/>
    </source>
</evidence>
<feature type="region of interest" description="Disordered" evidence="3">
    <location>
        <begin position="1"/>
        <end position="25"/>
    </location>
</feature>
<evidence type="ECO:0008006" key="6">
    <source>
        <dbReference type="Google" id="ProtNLM"/>
    </source>
</evidence>
<keyword evidence="2" id="KW-0274">FAD</keyword>
<dbReference type="PIRSF" id="PIRSF011396">
    <property type="entry name" value="Trp_halogenase"/>
    <property type="match status" value="1"/>
</dbReference>
<keyword evidence="5" id="KW-1185">Reference proteome</keyword>
<feature type="binding site" evidence="2">
    <location>
        <position position="117"/>
    </location>
    <ligand>
        <name>7-chloro-L-tryptophan</name>
        <dbReference type="ChEBI" id="CHEBI:58713"/>
    </ligand>
</feature>
<keyword evidence="2" id="KW-0285">Flavoprotein</keyword>